<evidence type="ECO:0000313" key="3">
    <source>
        <dbReference type="Proteomes" id="UP000051952"/>
    </source>
</evidence>
<evidence type="ECO:0000256" key="1">
    <source>
        <dbReference type="SAM" id="MobiDB-lite"/>
    </source>
</evidence>
<organism evidence="2 3">
    <name type="scientific">Bodo saltans</name>
    <name type="common">Flagellated protozoan</name>
    <dbReference type="NCBI Taxonomy" id="75058"/>
    <lineage>
        <taxon>Eukaryota</taxon>
        <taxon>Discoba</taxon>
        <taxon>Euglenozoa</taxon>
        <taxon>Kinetoplastea</taxon>
        <taxon>Metakinetoplastina</taxon>
        <taxon>Eubodonida</taxon>
        <taxon>Bodonidae</taxon>
        <taxon>Bodo</taxon>
    </lineage>
</organism>
<dbReference type="EMBL" id="CYKH01001984">
    <property type="protein sequence ID" value="CUG91949.1"/>
    <property type="molecule type" value="Genomic_DNA"/>
</dbReference>
<sequence length="206" mass="22633">MADEEFIDAADDWELEALRQEEEEATRLQEEERLRKEKEEKDKKRRLAAETAAAAATAAATTTVESVPLDTEAKQFLETAQREMQDQQAAANLLGSKVDSFADREIHTVEDAAKLGADIAQRFARFDGEFLGAAATPVFEHLLKAFSDALALRELETALNVAKQNAKTHAKSSDKKPAKLVQNQNALDLDTTDRGGAAEAQDDCGW</sequence>
<keyword evidence="3" id="KW-1185">Reference proteome</keyword>
<gene>
    <name evidence="2" type="ORF">BSAL_34920</name>
</gene>
<reference evidence="3" key="1">
    <citation type="submission" date="2015-09" db="EMBL/GenBank/DDBJ databases">
        <authorList>
            <consortium name="Pathogen Informatics"/>
        </authorList>
    </citation>
    <scope>NUCLEOTIDE SEQUENCE [LARGE SCALE GENOMIC DNA]</scope>
    <source>
        <strain evidence="3">Lake Konstanz</strain>
    </source>
</reference>
<dbReference type="AlphaFoldDB" id="A0A0S4JTS1"/>
<dbReference type="Proteomes" id="UP000051952">
    <property type="component" value="Unassembled WGS sequence"/>
</dbReference>
<feature type="region of interest" description="Disordered" evidence="1">
    <location>
        <begin position="22"/>
        <end position="49"/>
    </location>
</feature>
<name>A0A0S4JTS1_BODSA</name>
<feature type="region of interest" description="Disordered" evidence="1">
    <location>
        <begin position="166"/>
        <end position="206"/>
    </location>
</feature>
<evidence type="ECO:0000313" key="2">
    <source>
        <dbReference type="EMBL" id="CUG91949.1"/>
    </source>
</evidence>
<accession>A0A0S4JTS1</accession>
<dbReference type="VEuPathDB" id="TriTrypDB:BSAL_34920"/>
<proteinExistence type="predicted"/>
<feature type="compositionally biased region" description="Basic and acidic residues" evidence="1">
    <location>
        <begin position="22"/>
        <end position="42"/>
    </location>
</feature>
<protein>
    <submittedName>
        <fullName evidence="2">Uncharacterized protein</fullName>
    </submittedName>
</protein>